<comment type="caution">
    <text evidence="2">The sequence shown here is derived from an EMBL/GenBank/DDBJ whole genome shotgun (WGS) entry which is preliminary data.</text>
</comment>
<dbReference type="Pfam" id="PF11867">
    <property type="entry name" value="T1RH-like_C"/>
    <property type="match status" value="1"/>
</dbReference>
<dbReference type="InterPro" id="IPR021810">
    <property type="entry name" value="T1RH-like_C"/>
</dbReference>
<organism evidence="2 3">
    <name type="scientific">Oryzomonas rubra</name>
    <dbReference type="NCBI Taxonomy" id="2509454"/>
    <lineage>
        <taxon>Bacteria</taxon>
        <taxon>Pseudomonadati</taxon>
        <taxon>Thermodesulfobacteriota</taxon>
        <taxon>Desulfuromonadia</taxon>
        <taxon>Geobacterales</taxon>
        <taxon>Geobacteraceae</taxon>
        <taxon>Oryzomonas</taxon>
    </lineage>
</organism>
<gene>
    <name evidence="2" type="ORF">ET418_17860</name>
</gene>
<keyword evidence="3" id="KW-1185">Reference proteome</keyword>
<sequence>MNDRAVKLIGDDILKTIAPELADTMRENVRAQRWVLVKRILRKCCSLPDKQEKATLIVQEQTKVLPAGWATA</sequence>
<dbReference type="Proteomes" id="UP000324298">
    <property type="component" value="Unassembled WGS sequence"/>
</dbReference>
<accession>A0A5A9X695</accession>
<evidence type="ECO:0000259" key="1">
    <source>
        <dbReference type="Pfam" id="PF11867"/>
    </source>
</evidence>
<dbReference type="EMBL" id="SRSD01000015">
    <property type="protein sequence ID" value="KAA0887968.1"/>
    <property type="molecule type" value="Genomic_DNA"/>
</dbReference>
<dbReference type="AlphaFoldDB" id="A0A5A9X695"/>
<feature type="domain" description="Type I restriction enzyme HindI endonuclease subunit-like C-terminal" evidence="1">
    <location>
        <begin position="2"/>
        <end position="65"/>
    </location>
</feature>
<dbReference type="OrthoDB" id="9758243at2"/>
<evidence type="ECO:0000313" key="3">
    <source>
        <dbReference type="Proteomes" id="UP000324298"/>
    </source>
</evidence>
<protein>
    <submittedName>
        <fullName evidence="2">DUF3387 domain-containing protein</fullName>
    </submittedName>
</protein>
<reference evidence="2 3" key="1">
    <citation type="submission" date="2019-04" db="EMBL/GenBank/DDBJ databases">
        <title>Geobacter ruber sp. nov., ferric-reducing bacteria isolated from paddy soil.</title>
        <authorList>
            <person name="Xu Z."/>
            <person name="Masuda Y."/>
            <person name="Itoh H."/>
            <person name="Senoo K."/>
        </authorList>
    </citation>
    <scope>NUCLEOTIDE SEQUENCE [LARGE SCALE GENOMIC DNA]</scope>
    <source>
        <strain evidence="2 3">Red88</strain>
    </source>
</reference>
<name>A0A5A9X695_9BACT</name>
<evidence type="ECO:0000313" key="2">
    <source>
        <dbReference type="EMBL" id="KAA0887968.1"/>
    </source>
</evidence>
<proteinExistence type="predicted"/>